<dbReference type="SUPFAM" id="SSF117281">
    <property type="entry name" value="Kelch motif"/>
    <property type="match status" value="1"/>
</dbReference>
<dbReference type="EMBL" id="JBBPBM010000079">
    <property type="protein sequence ID" value="KAK8511172.1"/>
    <property type="molecule type" value="Genomic_DNA"/>
</dbReference>
<dbReference type="PANTHER" id="PTHR24414:SF199">
    <property type="entry name" value="F-BOX_KELCH-REPEAT PROTEIN SKIP6-LIKE"/>
    <property type="match status" value="1"/>
</dbReference>
<dbReference type="Proteomes" id="UP001472677">
    <property type="component" value="Unassembled WGS sequence"/>
</dbReference>
<comment type="caution">
    <text evidence="1">The sequence shown here is derived from an EMBL/GenBank/DDBJ whole genome shotgun (WGS) entry which is preliminary data.</text>
</comment>
<accession>A0ABR2BVL3</accession>
<gene>
    <name evidence="1" type="ORF">V6N12_033452</name>
</gene>
<dbReference type="InterPro" id="IPR015915">
    <property type="entry name" value="Kelch-typ_b-propeller"/>
</dbReference>
<organism evidence="1 2">
    <name type="scientific">Hibiscus sabdariffa</name>
    <name type="common">roselle</name>
    <dbReference type="NCBI Taxonomy" id="183260"/>
    <lineage>
        <taxon>Eukaryota</taxon>
        <taxon>Viridiplantae</taxon>
        <taxon>Streptophyta</taxon>
        <taxon>Embryophyta</taxon>
        <taxon>Tracheophyta</taxon>
        <taxon>Spermatophyta</taxon>
        <taxon>Magnoliopsida</taxon>
        <taxon>eudicotyledons</taxon>
        <taxon>Gunneridae</taxon>
        <taxon>Pentapetalae</taxon>
        <taxon>rosids</taxon>
        <taxon>malvids</taxon>
        <taxon>Malvales</taxon>
        <taxon>Malvaceae</taxon>
        <taxon>Malvoideae</taxon>
        <taxon>Hibiscus</taxon>
    </lineage>
</organism>
<evidence type="ECO:0000313" key="1">
    <source>
        <dbReference type="EMBL" id="KAK8511172.1"/>
    </source>
</evidence>
<name>A0ABR2BVL3_9ROSI</name>
<dbReference type="Gene3D" id="2.120.10.80">
    <property type="entry name" value="Kelch-type beta propeller"/>
    <property type="match status" value="2"/>
</dbReference>
<protein>
    <submittedName>
        <fullName evidence="1">Uncharacterized protein</fullName>
    </submittedName>
</protein>
<reference evidence="1 2" key="1">
    <citation type="journal article" date="2024" name="G3 (Bethesda)">
        <title>Genome assembly of Hibiscus sabdariffa L. provides insights into metabolisms of medicinal natural products.</title>
        <authorList>
            <person name="Kim T."/>
        </authorList>
    </citation>
    <scope>NUCLEOTIDE SEQUENCE [LARGE SCALE GENOMIC DNA]</scope>
    <source>
        <strain evidence="1">TK-2024</strain>
        <tissue evidence="1">Old leaves</tissue>
    </source>
</reference>
<sequence>MLEALPLCTCIYRSDWLGKRGFGFRQNPTDGKPLFRVEWCTLNLKRGEFSETLSTMPPEARRYGTSVSCGNRIYVLGGDCTGDLFCPDGKFNSTHLHNCVFYFDSARRNCGWKRGPSMLVSRWFPSAVAAGGKIYVFGSTRRSEGYFAEVFSVELDRWDLLPEPPVASGLVPESVSDHVLLDASRSRILVHFKSNNSLQAFHFHADGGSWECVDPEFGLWSEASGRVVHSESEMGRSLTTLNLKWGEVSETLSTMPPETRMYGTVVACGNCIYVLGGDCSGDLFCPNEKFGDTHFHNCVFYFDSGHLNCGWKKGPSMLVSRWLPSAVAAGGKIYVFGSSRAMKDLYDERRRVELGFWLEQQGGLDGINGDNLRLMVAEIDDEKGFENIRELFPLFLVLPLSPGVGG</sequence>
<keyword evidence="2" id="KW-1185">Reference proteome</keyword>
<evidence type="ECO:0000313" key="2">
    <source>
        <dbReference type="Proteomes" id="UP001472677"/>
    </source>
</evidence>
<dbReference type="PANTHER" id="PTHR24414">
    <property type="entry name" value="F-BOX/KELCH-REPEAT PROTEIN SKIP4"/>
    <property type="match status" value="1"/>
</dbReference>
<dbReference type="InterPro" id="IPR050354">
    <property type="entry name" value="F-box/kelch-repeat_ARATH"/>
</dbReference>
<proteinExistence type="predicted"/>